<accession>A0A1Y1WXG0</accession>
<reference evidence="2 3" key="1">
    <citation type="submission" date="2016-08" db="EMBL/GenBank/DDBJ databases">
        <title>A Parts List for Fungal Cellulosomes Revealed by Comparative Genomics.</title>
        <authorList>
            <consortium name="DOE Joint Genome Institute"/>
            <person name="Haitjema C.H."/>
            <person name="Gilmore S.P."/>
            <person name="Henske J.K."/>
            <person name="Solomon K.V."/>
            <person name="De Groot R."/>
            <person name="Kuo A."/>
            <person name="Mondo S.J."/>
            <person name="Salamov A.A."/>
            <person name="Labutti K."/>
            <person name="Zhao Z."/>
            <person name="Chiniquy J."/>
            <person name="Barry K."/>
            <person name="Brewer H.M."/>
            <person name="Purvine S.O."/>
            <person name="Wright A.T."/>
            <person name="Boxma B."/>
            <person name="Van Alen T."/>
            <person name="Hackstein J.H."/>
            <person name="Baker S.E."/>
            <person name="Grigoriev I.V."/>
            <person name="O'Malley M.A."/>
        </authorList>
    </citation>
    <scope>NUCLEOTIDE SEQUENCE [LARGE SCALE GENOMIC DNA]</scope>
    <source>
        <strain evidence="2 3">S4</strain>
    </source>
</reference>
<dbReference type="OrthoDB" id="5595379at2759"/>
<dbReference type="Pfam" id="PF14616">
    <property type="entry name" value="Rua1_C"/>
    <property type="match status" value="1"/>
</dbReference>
<sequence>MNENSSKDTNFINSKNTLTNDTINFNVFKKGNNNNNEYFNPMIENDLKLLNEKFYFNSIQFNHNDMNNKKNIIDTIDYILKINEIMNKSNEVKFFIYDKCFFNNNNYLNICIKKTIIENYFKYCEIVHKTNIDIFAFFPNKEPSKFNLCIDDLKDIIKHYEPYVLPNSIELNTFIQDKLFINPKFNLFDLSNNFLNRTTNNIFNITSNNEFNHNYLNNNTNNQLNNNIKPYNNNISKNKNKINNNDIIKNKNNNKNKKIISTKKNISNSTSSLVIPKKPKHKYDYFTPRFVKEKGIKKIGKCPCCPQKPGTWYKTKTSAYRYHLNTYHGISSTSLTTYDKPSKYKLTFINELTKEKNEKIMPGFKVNYELITVSDYQDITNKLWPPPYPSIECFSKEGYCEKCNQWIKLQTNTPSAKKIYKYWWKHSKIKRKLSKKLCLYDIEN</sequence>
<dbReference type="PANTHER" id="PTHR28125:SF2">
    <property type="entry name" value="MEIOTIC EXPRESSION UP-REGULATED PROTEIN 26"/>
    <property type="match status" value="1"/>
</dbReference>
<dbReference type="PANTHER" id="PTHR28125">
    <property type="entry name" value="MEIOTIC EXPRESSION UP-REGULATED PROTEIN 26"/>
    <property type="match status" value="1"/>
</dbReference>
<dbReference type="Proteomes" id="UP000193944">
    <property type="component" value="Unassembled WGS sequence"/>
</dbReference>
<reference evidence="2 3" key="2">
    <citation type="submission" date="2016-08" db="EMBL/GenBank/DDBJ databases">
        <title>Pervasive Adenine N6-methylation of Active Genes in Fungi.</title>
        <authorList>
            <consortium name="DOE Joint Genome Institute"/>
            <person name="Mondo S.J."/>
            <person name="Dannebaum R.O."/>
            <person name="Kuo R.C."/>
            <person name="Labutti K."/>
            <person name="Haridas S."/>
            <person name="Kuo A."/>
            <person name="Salamov A."/>
            <person name="Ahrendt S.R."/>
            <person name="Lipzen A."/>
            <person name="Sullivan W."/>
            <person name="Andreopoulos W.B."/>
            <person name="Clum A."/>
            <person name="Lindquist E."/>
            <person name="Daum C."/>
            <person name="Ramamoorthy G.K."/>
            <person name="Gryganskyi A."/>
            <person name="Culley D."/>
            <person name="Magnuson J.K."/>
            <person name="James T.Y."/>
            <person name="O'Malley M.A."/>
            <person name="Stajich J.E."/>
            <person name="Spatafora J.W."/>
            <person name="Visel A."/>
            <person name="Grigoriev I.V."/>
        </authorList>
    </citation>
    <scope>NUCLEOTIDE SEQUENCE [LARGE SCALE GENOMIC DNA]</scope>
    <source>
        <strain evidence="2 3">S4</strain>
    </source>
</reference>
<dbReference type="AlphaFoldDB" id="A0A1Y1WXG0"/>
<name>A0A1Y1WXG0_9FUNG</name>
<dbReference type="InterPro" id="IPR028012">
    <property type="entry name" value="Rua1_C"/>
</dbReference>
<comment type="caution">
    <text evidence="2">The sequence shown here is derived from an EMBL/GenBank/DDBJ whole genome shotgun (WGS) entry which is preliminary data.</text>
</comment>
<evidence type="ECO:0000259" key="1">
    <source>
        <dbReference type="Pfam" id="PF14616"/>
    </source>
</evidence>
<keyword evidence="3" id="KW-1185">Reference proteome</keyword>
<gene>
    <name evidence="2" type="ORF">BCR32DRAFT_270289</name>
</gene>
<organism evidence="2 3">
    <name type="scientific">Anaeromyces robustus</name>
    <dbReference type="NCBI Taxonomy" id="1754192"/>
    <lineage>
        <taxon>Eukaryota</taxon>
        <taxon>Fungi</taxon>
        <taxon>Fungi incertae sedis</taxon>
        <taxon>Chytridiomycota</taxon>
        <taxon>Chytridiomycota incertae sedis</taxon>
        <taxon>Neocallimastigomycetes</taxon>
        <taxon>Neocallimastigales</taxon>
        <taxon>Neocallimastigaceae</taxon>
        <taxon>Anaeromyces</taxon>
    </lineage>
</organism>
<proteinExistence type="predicted"/>
<evidence type="ECO:0000313" key="3">
    <source>
        <dbReference type="Proteomes" id="UP000193944"/>
    </source>
</evidence>
<evidence type="ECO:0000313" key="2">
    <source>
        <dbReference type="EMBL" id="ORX78008.1"/>
    </source>
</evidence>
<dbReference type="STRING" id="1754192.A0A1Y1WXG0"/>
<protein>
    <recommendedName>
        <fullName evidence="1">Transcription regulator Rua1 C-terminal domain-containing protein</fullName>
    </recommendedName>
</protein>
<feature type="domain" description="Transcription regulator Rua1 C-terminal" evidence="1">
    <location>
        <begin position="281"/>
        <end position="428"/>
    </location>
</feature>
<dbReference type="EMBL" id="MCFG01000226">
    <property type="protein sequence ID" value="ORX78008.1"/>
    <property type="molecule type" value="Genomic_DNA"/>
</dbReference>